<evidence type="ECO:0000256" key="2">
    <source>
        <dbReference type="ARBA" id="ARBA00023136"/>
    </source>
</evidence>
<evidence type="ECO:0000313" key="9">
    <source>
        <dbReference type="Proteomes" id="UP000219329"/>
    </source>
</evidence>
<comment type="caution">
    <text evidence="8">The sequence shown here is derived from an EMBL/GenBank/DDBJ whole genome shotgun (WGS) entry which is preliminary data.</text>
</comment>
<keyword evidence="8" id="KW-0675">Receptor</keyword>
<dbReference type="PANTHER" id="PTHR40980:SF3">
    <property type="entry name" value="TONB-DEPENDENT RECEPTOR-LIKE BETA-BARREL DOMAIN-CONTAINING PROTEIN"/>
    <property type="match status" value="1"/>
</dbReference>
<dbReference type="NCBIfam" id="TIGR01782">
    <property type="entry name" value="TonB-Xanth-Caul"/>
    <property type="match status" value="1"/>
</dbReference>
<name>A0A2A5WB37_9GAMM</name>
<evidence type="ECO:0000259" key="6">
    <source>
        <dbReference type="Pfam" id="PF00593"/>
    </source>
</evidence>
<evidence type="ECO:0000313" key="8">
    <source>
        <dbReference type="EMBL" id="PDH33366.1"/>
    </source>
</evidence>
<evidence type="ECO:0000256" key="5">
    <source>
        <dbReference type="SAM" id="SignalP"/>
    </source>
</evidence>
<dbReference type="Gene3D" id="2.40.170.20">
    <property type="entry name" value="TonB-dependent receptor, beta-barrel domain"/>
    <property type="match status" value="1"/>
</dbReference>
<keyword evidence="3" id="KW-0998">Cell outer membrane</keyword>
<dbReference type="InterPro" id="IPR037066">
    <property type="entry name" value="Plug_dom_sf"/>
</dbReference>
<gene>
    <name evidence="8" type="ORF">CNF02_09265</name>
</gene>
<evidence type="ECO:0000256" key="4">
    <source>
        <dbReference type="RuleBase" id="RU003357"/>
    </source>
</evidence>
<dbReference type="SUPFAM" id="SSF56935">
    <property type="entry name" value="Porins"/>
    <property type="match status" value="1"/>
</dbReference>
<evidence type="ECO:0000256" key="1">
    <source>
        <dbReference type="ARBA" id="ARBA00004442"/>
    </source>
</evidence>
<dbReference type="InterPro" id="IPR012910">
    <property type="entry name" value="Plug_dom"/>
</dbReference>
<organism evidence="8 9">
    <name type="scientific">OM182 bacterium MED-G28</name>
    <dbReference type="NCBI Taxonomy" id="1986256"/>
    <lineage>
        <taxon>Bacteria</taxon>
        <taxon>Pseudomonadati</taxon>
        <taxon>Pseudomonadota</taxon>
        <taxon>Gammaproteobacteria</taxon>
        <taxon>OMG group</taxon>
        <taxon>OM182 clade</taxon>
    </lineage>
</organism>
<dbReference type="InterPro" id="IPR010104">
    <property type="entry name" value="TonB_rcpt_bac"/>
</dbReference>
<dbReference type="InterPro" id="IPR000531">
    <property type="entry name" value="Beta-barrel_TonB"/>
</dbReference>
<feature type="domain" description="TonB-dependent receptor-like beta-barrel" evidence="6">
    <location>
        <begin position="477"/>
        <end position="1083"/>
    </location>
</feature>
<dbReference type="Pfam" id="PF00593">
    <property type="entry name" value="TonB_dep_Rec_b-barrel"/>
    <property type="match status" value="1"/>
</dbReference>
<dbReference type="Proteomes" id="UP000219329">
    <property type="component" value="Unassembled WGS sequence"/>
</dbReference>
<feature type="chain" id="PRO_5012246998" evidence="5">
    <location>
        <begin position="39"/>
        <end position="1120"/>
    </location>
</feature>
<keyword evidence="2 4" id="KW-0472">Membrane</keyword>
<keyword evidence="4" id="KW-0798">TonB box</keyword>
<feature type="domain" description="TonB-dependent receptor plug" evidence="7">
    <location>
        <begin position="64"/>
        <end position="173"/>
    </location>
</feature>
<protein>
    <submittedName>
        <fullName evidence="8">TonB-dependent receptor</fullName>
    </submittedName>
</protein>
<dbReference type="Gene3D" id="2.170.130.10">
    <property type="entry name" value="TonB-dependent receptor, plug domain"/>
    <property type="match status" value="1"/>
</dbReference>
<dbReference type="AlphaFoldDB" id="A0A2A5WB37"/>
<comment type="similarity">
    <text evidence="4">Belongs to the TonB-dependent receptor family.</text>
</comment>
<proteinExistence type="inferred from homology"/>
<feature type="signal peptide" evidence="5">
    <location>
        <begin position="1"/>
        <end position="38"/>
    </location>
</feature>
<evidence type="ECO:0000256" key="3">
    <source>
        <dbReference type="ARBA" id="ARBA00023237"/>
    </source>
</evidence>
<dbReference type="PANTHER" id="PTHR40980">
    <property type="entry name" value="PLUG DOMAIN-CONTAINING PROTEIN"/>
    <property type="match status" value="1"/>
</dbReference>
<comment type="subcellular location">
    <subcellularLocation>
        <location evidence="1 4">Cell outer membrane</location>
    </subcellularLocation>
</comment>
<keyword evidence="5" id="KW-0732">Signal</keyword>
<dbReference type="GO" id="GO:0009279">
    <property type="term" value="C:cell outer membrane"/>
    <property type="evidence" value="ECO:0007669"/>
    <property type="project" value="UniProtKB-SubCell"/>
</dbReference>
<dbReference type="InterPro" id="IPR036942">
    <property type="entry name" value="Beta-barrel_TonB_sf"/>
</dbReference>
<accession>A0A2A5WB37</accession>
<reference evidence="8 9" key="1">
    <citation type="submission" date="2017-08" db="EMBL/GenBank/DDBJ databases">
        <title>Fine stratification of microbial communities through a metagenomic profile of the photic zone.</title>
        <authorList>
            <person name="Haro-Moreno J.M."/>
            <person name="Lopez-Perez M."/>
            <person name="De La Torre J."/>
            <person name="Picazo A."/>
            <person name="Camacho A."/>
            <person name="Rodriguez-Valera F."/>
        </authorList>
    </citation>
    <scope>NUCLEOTIDE SEQUENCE [LARGE SCALE GENOMIC DNA]</scope>
    <source>
        <strain evidence="8">MED-G28</strain>
    </source>
</reference>
<dbReference type="Pfam" id="PF07715">
    <property type="entry name" value="Plug"/>
    <property type="match status" value="1"/>
</dbReference>
<sequence length="1120" mass="123835">MTRFRQKYSTPPFPMSKICRSLLAACVAAAGAPVVVQAQETEQVIEEVVVRGARASLRNAQEIKRDADTFVDAISALDIGALPDRSVLEAMQRIPGVSIERVASGWPDYFSVEGRGVAIRGMSATRSEFNGRDAFHASGRGLSFGDVAPELLAGVNIYKNQTADMIEGGIGGTVSLITRKPFDQEGQMISFNAGGRWGDLNMDWTPETSGLYSNRWETSSGEFGLLIQAQTSEREAISNAVHINPYVPYGAWALAGAESFSGGQVMVPSGANFTQKEDENTTDGGVISFQWRDIDNKYLLTAEYIRSASTYNFWQNWLRYDGGTSISSRNTRAYGDTQFQFDDNGVFQSGLLAHANWGWRANGMIGPGATEPNTRYVNPYIPRPWYYGDVGGMSQFGHDFTTQTERNETSRKLDDISLNFVWTPNDSWTVEFDYQNIDATQKQDINLMSATVPAMQLLNVSGNKPSLELISPWNGERDNNPAAYNNGVNRAGWTGDPLGDSNYFQDPTSYSMDSAWDIFGRDQGDSDAFRVDADYAVNDSSWITNIKFGARRGEREQLLRDAPVRWGAISPNWAAGALYMDHVADQGAAYNMFEATSWSNFHRGGVLDIAGGNQLLGFSRDYVQRMLDGAICSGDPAFVQTSPAGTWDGGNRCREGVDSRYGMFYEDGISSTVETNTAAYVRLDWELDNLPRRVAGNFGLRYVELDRKATGFVRSPGLDQFWAGTNYMLPAGQTAPLTGPGVLAYAQGQVDAGNYAQLDDFYNSDDSLWARQAFWYLNDADRAFATESSMAQSASSKYTDWLPSLNVKVELSDRLLGRFAVSKAMAQPTMSRIQNKIGTSAELDVVQGIPADPTNAARWETAPQSASVIRWEGVGGNPFLEPMESVQWDASLEWYFADASSLTGGVFYKDLSNFFIYGSNPQQITNGSTGQTQTVLVESQINGEEGKMYGYELAYTQFFDMLPSFWNGLGMQANYTWIEASGVPAHVDGSAMSQYAWNYAEVVNLDTVPLEGQSEHTANLVLMYQKYDWQARLAYNWRSEYLVSYRDGITNLPVWQDDSGVMDASVIWDVTDNVTLSIQANNLLDTESNLSYVLDNGGTRAGKSWFIAERSAIASVRLRF</sequence>
<evidence type="ECO:0000259" key="7">
    <source>
        <dbReference type="Pfam" id="PF07715"/>
    </source>
</evidence>
<dbReference type="EMBL" id="NTJZ01000009">
    <property type="protein sequence ID" value="PDH33366.1"/>
    <property type="molecule type" value="Genomic_DNA"/>
</dbReference>